<dbReference type="EMBL" id="VIVK01000004">
    <property type="protein sequence ID" value="TWD72447.1"/>
    <property type="molecule type" value="Genomic_DNA"/>
</dbReference>
<name>A0A561B0R6_9ACTN</name>
<dbReference type="RefSeq" id="WP_145814747.1">
    <property type="nucleotide sequence ID" value="NZ_VIVK01000004.1"/>
</dbReference>
<dbReference type="AlphaFoldDB" id="A0A561B0R6"/>
<feature type="compositionally biased region" description="Basic and acidic residues" evidence="1">
    <location>
        <begin position="12"/>
        <end position="21"/>
    </location>
</feature>
<evidence type="ECO:0000313" key="2">
    <source>
        <dbReference type="EMBL" id="TWD72447.1"/>
    </source>
</evidence>
<protein>
    <submittedName>
        <fullName evidence="2">Uncharacterized protein</fullName>
    </submittedName>
</protein>
<accession>A0A561B0R6</accession>
<reference evidence="2 3" key="1">
    <citation type="submission" date="2019-06" db="EMBL/GenBank/DDBJ databases">
        <title>Sequencing the genomes of 1000 actinobacteria strains.</title>
        <authorList>
            <person name="Klenk H.-P."/>
        </authorList>
    </citation>
    <scope>NUCLEOTIDE SEQUENCE [LARGE SCALE GENOMIC DNA]</scope>
    <source>
        <strain evidence="2 3">DSM 24683</strain>
    </source>
</reference>
<sequence>MDIARFSSAFSDARHRQRTEQDFDTEAAQTQLRDLLTGEPDDEDRAWAYRMIEKLAEPLQAPPERSPLYEEAGRIHAAAYPIEGTVEEQIEALVQARRQIWQLADRASEEEAPSIRGMTRVLEHLENELRDPTFPHGTPPTPST</sequence>
<gene>
    <name evidence="2" type="ORF">FB561_7439</name>
</gene>
<comment type="caution">
    <text evidence="2">The sequence shown here is derived from an EMBL/GenBank/DDBJ whole genome shotgun (WGS) entry which is preliminary data.</text>
</comment>
<proteinExistence type="predicted"/>
<feature type="region of interest" description="Disordered" evidence="1">
    <location>
        <begin position="1"/>
        <end position="27"/>
    </location>
</feature>
<organism evidence="2 3">
    <name type="scientific">Kribbella amoyensis</name>
    <dbReference type="NCBI Taxonomy" id="996641"/>
    <lineage>
        <taxon>Bacteria</taxon>
        <taxon>Bacillati</taxon>
        <taxon>Actinomycetota</taxon>
        <taxon>Actinomycetes</taxon>
        <taxon>Propionibacteriales</taxon>
        <taxon>Kribbellaceae</taxon>
        <taxon>Kribbella</taxon>
    </lineage>
</organism>
<dbReference type="OrthoDB" id="3828312at2"/>
<evidence type="ECO:0000256" key="1">
    <source>
        <dbReference type="SAM" id="MobiDB-lite"/>
    </source>
</evidence>
<evidence type="ECO:0000313" key="3">
    <source>
        <dbReference type="Proteomes" id="UP000318380"/>
    </source>
</evidence>
<keyword evidence="3" id="KW-1185">Reference proteome</keyword>
<dbReference type="Proteomes" id="UP000318380">
    <property type="component" value="Unassembled WGS sequence"/>
</dbReference>